<keyword evidence="1" id="KW-0732">Signal</keyword>
<organism evidence="2 3">
    <name type="scientific">Sulfurifustis variabilis</name>
    <dbReference type="NCBI Taxonomy" id="1675686"/>
    <lineage>
        <taxon>Bacteria</taxon>
        <taxon>Pseudomonadati</taxon>
        <taxon>Pseudomonadota</taxon>
        <taxon>Gammaproteobacteria</taxon>
        <taxon>Acidiferrobacterales</taxon>
        <taxon>Acidiferrobacteraceae</taxon>
        <taxon>Sulfurifustis</taxon>
    </lineage>
</organism>
<dbReference type="OrthoDB" id="7062185at2"/>
<evidence type="ECO:0000256" key="1">
    <source>
        <dbReference type="SAM" id="SignalP"/>
    </source>
</evidence>
<dbReference type="Proteomes" id="UP000218899">
    <property type="component" value="Chromosome"/>
</dbReference>
<dbReference type="KEGG" id="sva:SVA_1757"/>
<sequence>MRYLAALAVCLSPLLAEAGSYIVIASGDTVPVPAVLDVPAEYVGVSVYIRSAAKDAAKRIDEVNETRVRLNRAVSANPNLQIQWARSSYSAAEGSYKFSSYSGADSQSQMFVLGKLGSAGIDAVTKQIISAIKTVEAVGDASITTGDTRLGVTDPERFRKKLLGLIKDNAGEARTALGGSSLEISGVGSPVQVVQKNDKEVSLFINYRVTVKK</sequence>
<gene>
    <name evidence="2" type="ORF">SVA_1757</name>
</gene>
<evidence type="ECO:0000313" key="2">
    <source>
        <dbReference type="EMBL" id="BAU48311.1"/>
    </source>
</evidence>
<accession>A0A1B4VBS7</accession>
<dbReference type="RefSeq" id="WP_096460838.1">
    <property type="nucleotide sequence ID" value="NZ_AP014936.1"/>
</dbReference>
<evidence type="ECO:0008006" key="4">
    <source>
        <dbReference type="Google" id="ProtNLM"/>
    </source>
</evidence>
<feature type="chain" id="PRO_5008571340" description="DUF541 domain-containing protein" evidence="1">
    <location>
        <begin position="19"/>
        <end position="213"/>
    </location>
</feature>
<name>A0A1B4VBS7_9GAMM</name>
<protein>
    <recommendedName>
        <fullName evidence="4">DUF541 domain-containing protein</fullName>
    </recommendedName>
</protein>
<dbReference type="EMBL" id="AP014936">
    <property type="protein sequence ID" value="BAU48311.1"/>
    <property type="molecule type" value="Genomic_DNA"/>
</dbReference>
<dbReference type="AlphaFoldDB" id="A0A1B4VBS7"/>
<keyword evidence="3" id="KW-1185">Reference proteome</keyword>
<evidence type="ECO:0000313" key="3">
    <source>
        <dbReference type="Proteomes" id="UP000218899"/>
    </source>
</evidence>
<feature type="signal peptide" evidence="1">
    <location>
        <begin position="1"/>
        <end position="18"/>
    </location>
</feature>
<reference evidence="2 3" key="1">
    <citation type="submission" date="2015-08" db="EMBL/GenBank/DDBJ databases">
        <title>Complete genome sequence of Sulfurifustis variabilis.</title>
        <authorList>
            <person name="Miura A."/>
            <person name="Kojima H."/>
            <person name="Fukui M."/>
        </authorList>
    </citation>
    <scope>NUCLEOTIDE SEQUENCE [LARGE SCALE GENOMIC DNA]</scope>
    <source>
        <strain evidence="3">skN76</strain>
    </source>
</reference>
<proteinExistence type="predicted"/>